<name>A0A6J4V5C4_9CYAN</name>
<dbReference type="AlphaFoldDB" id="A0A6J4V5C4"/>
<sequence>MVVVVELVQVSLILGVAVQVGLVRVLQSLQTQEQVPQEEP</sequence>
<accession>A0A6J4V5C4</accession>
<gene>
    <name evidence="1" type="ORF">AVDCRST_MAG81-1250</name>
</gene>
<organism evidence="1">
    <name type="scientific">uncultured Synechococcales cyanobacterium</name>
    <dbReference type="NCBI Taxonomy" id="1936017"/>
    <lineage>
        <taxon>Bacteria</taxon>
        <taxon>Bacillati</taxon>
        <taxon>Cyanobacteriota</taxon>
        <taxon>Cyanophyceae</taxon>
        <taxon>Synechococcales</taxon>
        <taxon>environmental samples</taxon>
    </lineage>
</organism>
<proteinExistence type="predicted"/>
<evidence type="ECO:0000313" key="1">
    <source>
        <dbReference type="EMBL" id="CAA9567732.1"/>
    </source>
</evidence>
<protein>
    <submittedName>
        <fullName evidence="1">Uncharacterized protein</fullName>
    </submittedName>
</protein>
<reference evidence="1" key="1">
    <citation type="submission" date="2020-02" db="EMBL/GenBank/DDBJ databases">
        <authorList>
            <person name="Meier V. D."/>
        </authorList>
    </citation>
    <scope>NUCLEOTIDE SEQUENCE</scope>
    <source>
        <strain evidence="1">AVDCRST_MAG81</strain>
    </source>
</reference>
<dbReference type="EMBL" id="CADCWO010000070">
    <property type="protein sequence ID" value="CAA9567732.1"/>
    <property type="molecule type" value="Genomic_DNA"/>
</dbReference>